<dbReference type="PANTHER" id="PTHR30298">
    <property type="entry name" value="H REPEAT-ASSOCIATED PREDICTED TRANSPOSASE"/>
    <property type="match status" value="1"/>
</dbReference>
<dbReference type="Pfam" id="PF13808">
    <property type="entry name" value="DDE_Tnp_1_assoc"/>
    <property type="match status" value="1"/>
</dbReference>
<feature type="domain" description="H repeat-associated protein N-terminal" evidence="3">
    <location>
        <begin position="32"/>
        <end position="116"/>
    </location>
</feature>
<reference evidence="4" key="1">
    <citation type="submission" date="2020-12" db="EMBL/GenBank/DDBJ databases">
        <title>Antrihabitans popcorni sp. nov. and Antrihabitans auranticaus sp. nov., isolated from a larva cave.</title>
        <authorList>
            <person name="Lee S.D."/>
            <person name="Kim I.S."/>
        </authorList>
    </citation>
    <scope>NUCLEOTIDE SEQUENCE</scope>
    <source>
        <strain evidence="4">YC3-6</strain>
    </source>
</reference>
<evidence type="ECO:0000313" key="4">
    <source>
        <dbReference type="EMBL" id="MBJ8343035.1"/>
    </source>
</evidence>
<feature type="domain" description="Transposase IS4-like" evidence="2">
    <location>
        <begin position="131"/>
        <end position="263"/>
    </location>
</feature>
<dbReference type="GO" id="GO:0003677">
    <property type="term" value="F:DNA binding"/>
    <property type="evidence" value="ECO:0007669"/>
    <property type="project" value="InterPro"/>
</dbReference>
<dbReference type="RefSeq" id="WP_199708712.1">
    <property type="nucleotide sequence ID" value="NZ_JAEMNV010000043.1"/>
</dbReference>
<sequence>MPAVSSSPIDALARQFEPVAEIPAAVRRSLLDALESVPDPRKKRGVRHRFGAIVFVSICAVVSGAKSFAAIAEWAADAAGDTLRGMEVGAPDASTIRRALTRAGGDGFDAVISSWIATRLCAARAAGTAGRRRAVAVDGKTLRGSRTGDERARHLMACLDHGAGVVLGQVDVDIKTNEIPMFATLLDSISDLTEVVVTADAMHAQRGHAEYLHGRGAHYVLTVKGNQPKLRRQLASLPWGDVPDGHRETDTSHGRKVTRTYKVVTIAAGIAFPHAAQAVRITRTRKRIGSSARASQETVYAVTSLTAPQAQPGE</sequence>
<evidence type="ECO:0000259" key="3">
    <source>
        <dbReference type="Pfam" id="PF13808"/>
    </source>
</evidence>
<dbReference type="GO" id="GO:0004803">
    <property type="term" value="F:transposase activity"/>
    <property type="evidence" value="ECO:0007669"/>
    <property type="project" value="InterPro"/>
</dbReference>
<dbReference type="AlphaFoldDB" id="A0A934U6X9"/>
<keyword evidence="1" id="KW-1133">Transmembrane helix</keyword>
<comment type="caution">
    <text evidence="4">The sequence shown here is derived from an EMBL/GenBank/DDBJ whole genome shotgun (WGS) entry which is preliminary data.</text>
</comment>
<evidence type="ECO:0000313" key="5">
    <source>
        <dbReference type="Proteomes" id="UP000655868"/>
    </source>
</evidence>
<feature type="non-terminal residue" evidence="4">
    <location>
        <position position="314"/>
    </location>
</feature>
<dbReference type="InterPro" id="IPR047647">
    <property type="entry name" value="ISAs1_transpos"/>
</dbReference>
<dbReference type="GO" id="GO:0006313">
    <property type="term" value="P:DNA transposition"/>
    <property type="evidence" value="ECO:0007669"/>
    <property type="project" value="InterPro"/>
</dbReference>
<keyword evidence="1" id="KW-0472">Membrane</keyword>
<dbReference type="EMBL" id="JAEMNV010000043">
    <property type="protein sequence ID" value="MBJ8343035.1"/>
    <property type="molecule type" value="Genomic_DNA"/>
</dbReference>
<keyword evidence="5" id="KW-1185">Reference proteome</keyword>
<name>A0A934U6X9_9NOCA</name>
<dbReference type="InterPro" id="IPR002559">
    <property type="entry name" value="Transposase_11"/>
</dbReference>
<dbReference type="InterPro" id="IPR032806">
    <property type="entry name" value="YbfD_N"/>
</dbReference>
<dbReference type="NCBIfam" id="NF033564">
    <property type="entry name" value="transpos_ISAs1"/>
    <property type="match status" value="1"/>
</dbReference>
<dbReference type="Proteomes" id="UP000655868">
    <property type="component" value="Unassembled WGS sequence"/>
</dbReference>
<evidence type="ECO:0000259" key="2">
    <source>
        <dbReference type="Pfam" id="PF01609"/>
    </source>
</evidence>
<keyword evidence="1" id="KW-0812">Transmembrane</keyword>
<dbReference type="Pfam" id="PF01609">
    <property type="entry name" value="DDE_Tnp_1"/>
    <property type="match status" value="1"/>
</dbReference>
<accession>A0A934U6X9</accession>
<feature type="transmembrane region" description="Helical" evidence="1">
    <location>
        <begin position="50"/>
        <end position="72"/>
    </location>
</feature>
<protein>
    <submittedName>
        <fullName evidence="4">ISAs1 family transposase</fullName>
    </submittedName>
</protein>
<gene>
    <name evidence="4" type="ORF">JGU71_29605</name>
</gene>
<proteinExistence type="predicted"/>
<dbReference type="PANTHER" id="PTHR30298:SF0">
    <property type="entry name" value="PROTEIN YBFL-RELATED"/>
    <property type="match status" value="1"/>
</dbReference>
<dbReference type="InterPro" id="IPR051698">
    <property type="entry name" value="Transposase_11-like"/>
</dbReference>
<evidence type="ECO:0000256" key="1">
    <source>
        <dbReference type="SAM" id="Phobius"/>
    </source>
</evidence>
<organism evidence="4 5">
    <name type="scientific">Antrihabitans stalagmiti</name>
    <dbReference type="NCBI Taxonomy" id="2799499"/>
    <lineage>
        <taxon>Bacteria</taxon>
        <taxon>Bacillati</taxon>
        <taxon>Actinomycetota</taxon>
        <taxon>Actinomycetes</taxon>
        <taxon>Mycobacteriales</taxon>
        <taxon>Nocardiaceae</taxon>
        <taxon>Antrihabitans</taxon>
    </lineage>
</organism>